<accession>A0A5N0UXB6</accession>
<dbReference type="InterPro" id="IPR039374">
    <property type="entry name" value="SIP_fam"/>
</dbReference>
<reference evidence="3" key="1">
    <citation type="submission" date="2019-09" db="EMBL/GenBank/DDBJ databases">
        <authorList>
            <person name="Teo W.F.A."/>
            <person name="Duangmal K."/>
        </authorList>
    </citation>
    <scope>NUCLEOTIDE SEQUENCE [LARGE SCALE GENOMIC DNA]</scope>
    <source>
        <strain evidence="3">K81G1</strain>
    </source>
</reference>
<protein>
    <submittedName>
        <fullName evidence="3">Siderophore-interacting protein</fullName>
    </submittedName>
</protein>
<dbReference type="Gene3D" id="2.40.30.10">
    <property type="entry name" value="Translation factors"/>
    <property type="match status" value="1"/>
</dbReference>
<evidence type="ECO:0000313" key="3">
    <source>
        <dbReference type="EMBL" id="KAA9158076.1"/>
    </source>
</evidence>
<evidence type="ECO:0000259" key="2">
    <source>
        <dbReference type="PROSITE" id="PS51384"/>
    </source>
</evidence>
<dbReference type="InterPro" id="IPR017927">
    <property type="entry name" value="FAD-bd_FR_type"/>
</dbReference>
<dbReference type="InterPro" id="IPR007037">
    <property type="entry name" value="SIP_rossman_dom"/>
</dbReference>
<gene>
    <name evidence="3" type="ORF">FPZ12_023515</name>
</gene>
<dbReference type="InterPro" id="IPR039261">
    <property type="entry name" value="FNR_nucleotide-bd"/>
</dbReference>
<sequence>MAGTRVERAALPGYVFRTVEVLETEMITPRVRRITFGGPELAGFGEDRSGPNVKIYVPLPGQKRPVMPVVGADGIARWPADDQRPTMRTYTVRDYDPVTRRLQLDFVLHQAGGAASNWAERAVPGDFLGLTGPGGRTVLPADWYLIAGDDAAVPAIVNLAPKMSRDATGVIFVEVADEKEKQEVEAPPGVEVRWLYRDGAPAGGTTILQDAVRSVPIPASGEGFAWVSAESATVRALRKYLRKEAGLSPERTLTIGYWKLGSTETDYSAKYDNDRDPARHEHHHEHHHHH</sequence>
<keyword evidence="4" id="KW-1185">Reference proteome</keyword>
<dbReference type="SUPFAM" id="SSF63380">
    <property type="entry name" value="Riboflavin synthase domain-like"/>
    <property type="match status" value="1"/>
</dbReference>
<feature type="compositionally biased region" description="Basic residues" evidence="1">
    <location>
        <begin position="280"/>
        <end position="290"/>
    </location>
</feature>
<dbReference type="Pfam" id="PF08021">
    <property type="entry name" value="FAD_binding_9"/>
    <property type="match status" value="1"/>
</dbReference>
<dbReference type="OrthoDB" id="3291337at2"/>
<dbReference type="CDD" id="cd06193">
    <property type="entry name" value="siderophore_interacting"/>
    <property type="match status" value="1"/>
</dbReference>
<dbReference type="EMBL" id="VMNW02000037">
    <property type="protein sequence ID" value="KAA9158076.1"/>
    <property type="molecule type" value="Genomic_DNA"/>
</dbReference>
<dbReference type="Pfam" id="PF04954">
    <property type="entry name" value="SIP"/>
    <property type="match status" value="1"/>
</dbReference>
<dbReference type="Proteomes" id="UP000319769">
    <property type="component" value="Unassembled WGS sequence"/>
</dbReference>
<dbReference type="PANTHER" id="PTHR30157">
    <property type="entry name" value="FERRIC REDUCTASE, NADPH-DEPENDENT"/>
    <property type="match status" value="1"/>
</dbReference>
<dbReference type="PROSITE" id="PS51384">
    <property type="entry name" value="FAD_FR"/>
    <property type="match status" value="1"/>
</dbReference>
<feature type="compositionally biased region" description="Basic and acidic residues" evidence="1">
    <location>
        <begin position="269"/>
        <end position="279"/>
    </location>
</feature>
<dbReference type="AlphaFoldDB" id="A0A5N0UXB6"/>
<dbReference type="InterPro" id="IPR017938">
    <property type="entry name" value="Riboflavin_synthase-like_b-brl"/>
</dbReference>
<feature type="domain" description="FAD-binding FR-type" evidence="2">
    <location>
        <begin position="14"/>
        <end position="140"/>
    </location>
</feature>
<dbReference type="RefSeq" id="WP_144747795.1">
    <property type="nucleotide sequence ID" value="NZ_VMNW02000037.1"/>
</dbReference>
<dbReference type="GO" id="GO:0016491">
    <property type="term" value="F:oxidoreductase activity"/>
    <property type="evidence" value="ECO:0007669"/>
    <property type="project" value="InterPro"/>
</dbReference>
<proteinExistence type="predicted"/>
<comment type="caution">
    <text evidence="3">The sequence shown here is derived from an EMBL/GenBank/DDBJ whole genome shotgun (WGS) entry which is preliminary data.</text>
</comment>
<dbReference type="PANTHER" id="PTHR30157:SF0">
    <property type="entry name" value="NADPH-DEPENDENT FERRIC-CHELATE REDUCTASE"/>
    <property type="match status" value="1"/>
</dbReference>
<evidence type="ECO:0000313" key="4">
    <source>
        <dbReference type="Proteomes" id="UP000319769"/>
    </source>
</evidence>
<dbReference type="InterPro" id="IPR013113">
    <property type="entry name" value="SIP_FAD-bd"/>
</dbReference>
<name>A0A5N0UXB6_9PSEU</name>
<feature type="region of interest" description="Disordered" evidence="1">
    <location>
        <begin position="269"/>
        <end position="290"/>
    </location>
</feature>
<evidence type="ECO:0000256" key="1">
    <source>
        <dbReference type="SAM" id="MobiDB-lite"/>
    </source>
</evidence>
<dbReference type="Gene3D" id="3.40.50.80">
    <property type="entry name" value="Nucleotide-binding domain of ferredoxin-NADP reductase (FNR) module"/>
    <property type="match status" value="1"/>
</dbReference>
<organism evidence="3 4">
    <name type="scientific">Amycolatopsis acidicola</name>
    <dbReference type="NCBI Taxonomy" id="2596893"/>
    <lineage>
        <taxon>Bacteria</taxon>
        <taxon>Bacillati</taxon>
        <taxon>Actinomycetota</taxon>
        <taxon>Actinomycetes</taxon>
        <taxon>Pseudonocardiales</taxon>
        <taxon>Pseudonocardiaceae</taxon>
        <taxon>Amycolatopsis</taxon>
    </lineage>
</organism>